<name>K9G2N5_PEND1</name>
<comment type="caution">
    <text evidence="2">The sequence shown here is derived from an EMBL/GenBank/DDBJ whole genome shotgun (WGS) entry which is preliminary data.</text>
</comment>
<sequence>MTHTVPPDQPIDLLTGWPNPALLPALNLRHSATTVLSNPSLANPALLYGPDEGYEPLRTHIAAWLSDFYQQREPISTQRICITGGASQNLACVLQTFTDPVYTRNVWMVVPTYHLAARIMDDAGFAGRLRGIPEDDEGVDIAVLENGLRAAEKIALRDGNTEPAPCHATVPSFIESRADLAPLSLQKMKPPRPWRKIYKHIIYAVPTFANPSGKIMSLHRREALVRLARQYDALIVTDDVYDFLWWSATPGEEFYGNRACSPRLIDVDRYLDGGPLDEWGHTISNGSFSKLIGPGARTGWAEASERVAYGLSQTGSSRSGGAPSHLTAAIIDQMFPTGVPNHIRNVLQPKYAERYHTLLSAVLEHLVPLGVTVPAPGPAAGGYFMWIGLPAPLIAADVVQLAQSDEKLRVSPGHVFQVPGDRVIDEGFADHLRLCFAWEEPPHLTEGIRRLARVLNRMTRTQV</sequence>
<dbReference type="Gene3D" id="3.40.640.10">
    <property type="entry name" value="Type I PLP-dependent aspartate aminotransferase-like (Major domain)"/>
    <property type="match status" value="1"/>
</dbReference>
<dbReference type="Pfam" id="PF00155">
    <property type="entry name" value="Aminotran_1_2"/>
    <property type="match status" value="1"/>
</dbReference>
<dbReference type="OrthoDB" id="7042322at2759"/>
<dbReference type="AlphaFoldDB" id="K9G2N5"/>
<dbReference type="InterPro" id="IPR015422">
    <property type="entry name" value="PyrdxlP-dep_Trfase_small"/>
</dbReference>
<dbReference type="InterPro" id="IPR015421">
    <property type="entry name" value="PyrdxlP-dep_Trfase_major"/>
</dbReference>
<feature type="domain" description="Aminotransferase class I/classII large" evidence="1">
    <location>
        <begin position="45"/>
        <end position="450"/>
    </location>
</feature>
<dbReference type="InterPro" id="IPR004839">
    <property type="entry name" value="Aminotransferase_I/II_large"/>
</dbReference>
<dbReference type="Gene3D" id="3.90.1150.10">
    <property type="entry name" value="Aspartate Aminotransferase, domain 1"/>
    <property type="match status" value="1"/>
</dbReference>
<dbReference type="GO" id="GO:0030170">
    <property type="term" value="F:pyridoxal phosphate binding"/>
    <property type="evidence" value="ECO:0007669"/>
    <property type="project" value="InterPro"/>
</dbReference>
<evidence type="ECO:0000313" key="2">
    <source>
        <dbReference type="EMBL" id="EKV09148.1"/>
    </source>
</evidence>
<dbReference type="KEGG" id="pdp:PDIP_66590"/>
<dbReference type="SUPFAM" id="SSF53383">
    <property type="entry name" value="PLP-dependent transferases"/>
    <property type="match status" value="1"/>
</dbReference>
<dbReference type="EMBL" id="AKCU01000434">
    <property type="protein sequence ID" value="EKV09148.1"/>
    <property type="molecule type" value="Genomic_DNA"/>
</dbReference>
<dbReference type="CDD" id="cd00609">
    <property type="entry name" value="AAT_like"/>
    <property type="match status" value="1"/>
</dbReference>
<dbReference type="PANTHER" id="PTHR42858">
    <property type="entry name" value="AMINOTRANSFERASE"/>
    <property type="match status" value="1"/>
</dbReference>
<accession>K9G2N5</accession>
<dbReference type="GO" id="GO:0047536">
    <property type="term" value="F:2-aminoadipate transaminase activity"/>
    <property type="evidence" value="ECO:0007669"/>
    <property type="project" value="TreeGrafter"/>
</dbReference>
<organism evidence="2 3">
    <name type="scientific">Penicillium digitatum (strain Pd1 / CECT 20795)</name>
    <name type="common">Green mold</name>
    <dbReference type="NCBI Taxonomy" id="1170230"/>
    <lineage>
        <taxon>Eukaryota</taxon>
        <taxon>Fungi</taxon>
        <taxon>Dikarya</taxon>
        <taxon>Ascomycota</taxon>
        <taxon>Pezizomycotina</taxon>
        <taxon>Eurotiomycetes</taxon>
        <taxon>Eurotiomycetidae</taxon>
        <taxon>Eurotiales</taxon>
        <taxon>Aspergillaceae</taxon>
        <taxon>Penicillium</taxon>
    </lineage>
</organism>
<evidence type="ECO:0000259" key="1">
    <source>
        <dbReference type="Pfam" id="PF00155"/>
    </source>
</evidence>
<proteinExistence type="predicted"/>
<protein>
    <recommendedName>
        <fullName evidence="1">Aminotransferase class I/classII large domain-containing protein</fullName>
    </recommendedName>
</protein>
<reference evidence="3" key="1">
    <citation type="journal article" date="2012" name="BMC Genomics">
        <title>Genome sequence of the necrotrophic fungus Penicillium digitatum, the main postharvest pathogen of citrus.</title>
        <authorList>
            <person name="Marcet-Houben M."/>
            <person name="Ballester A.-R."/>
            <person name="de la Fuente B."/>
            <person name="Harries E."/>
            <person name="Marcos J.F."/>
            <person name="Gonzalez-Candelas L."/>
            <person name="Gabaldon T."/>
        </authorList>
    </citation>
    <scope>NUCLEOTIDE SEQUENCE [LARGE SCALE GENOMIC DNA]</scope>
    <source>
        <strain evidence="3">Pd1 / CECT 20795</strain>
    </source>
</reference>
<dbReference type="Proteomes" id="UP000009886">
    <property type="component" value="Unassembled WGS sequence"/>
</dbReference>
<dbReference type="HOGENOM" id="CLU_017584_0_6_1"/>
<evidence type="ECO:0000313" key="3">
    <source>
        <dbReference type="Proteomes" id="UP000009886"/>
    </source>
</evidence>
<dbReference type="VEuPathDB" id="FungiDB:PDIP_66590"/>
<dbReference type="FunFam" id="3.40.640.10:FF:000080">
    <property type="entry name" value="Aminotransferase, putative"/>
    <property type="match status" value="1"/>
</dbReference>
<gene>
    <name evidence="2" type="ORF">PDIP_66590</name>
</gene>
<dbReference type="PANTHER" id="PTHR42858:SF1">
    <property type="entry name" value="LD15494P"/>
    <property type="match status" value="1"/>
</dbReference>
<dbReference type="InterPro" id="IPR015424">
    <property type="entry name" value="PyrdxlP-dep_Trfase"/>
</dbReference>